<sequence>MESLRSKLNEAQEMIQVQIKEAKTHSERYSKAERAIRLCTNRAEELDSLTKEELTNRIEIQKSLDDEKEQLYEVTRDVEESKKRLSSLVELQSELSKKLQLSTIAKGHAEKQLEKAVIGRAEMVREIEELRRQRDVLHRRIEFCKEKDAIGMVTRSSYELISCGYKEYAAEEIRVATDDFSERLRLKYGGDWTNVYRGRINFSSVAIKMLSSGLSQDAFEAKHGRALGWADRIRIAHEVCSGLGFLHSAEPRPIVHGHLTPSNILLDRNFVAKISGVGLGRFSDQCDERSDVRAFGVLLLHLLTGRNWAGLVEEAMTLDRTALVHVLDEMAGNWPLDLAEEMAGIAMKCLSVSQEAHKDLRITNVMKELDELRKKADGLTATGVSERVIDKFTNKEEDSSDVPSVFLCPIFQEVMKNPHVAADGFSYELAAMEEWLGMGHDSSPMTNLRLKHKFLTPNLTLRSLIQDWHNKNPTVAS</sequence>
<comment type="caution">
    <text evidence="1">The sequence shown here is derived from an EMBL/GenBank/DDBJ whole genome shotgun (WGS) entry which is preliminary data.</text>
</comment>
<evidence type="ECO:0000313" key="1">
    <source>
        <dbReference type="EMBL" id="KAJ0040146.1"/>
    </source>
</evidence>
<accession>A0ACC0YP15</accession>
<organism evidence="1 2">
    <name type="scientific">Pistacia integerrima</name>
    <dbReference type="NCBI Taxonomy" id="434235"/>
    <lineage>
        <taxon>Eukaryota</taxon>
        <taxon>Viridiplantae</taxon>
        <taxon>Streptophyta</taxon>
        <taxon>Embryophyta</taxon>
        <taxon>Tracheophyta</taxon>
        <taxon>Spermatophyta</taxon>
        <taxon>Magnoliopsida</taxon>
        <taxon>eudicotyledons</taxon>
        <taxon>Gunneridae</taxon>
        <taxon>Pentapetalae</taxon>
        <taxon>rosids</taxon>
        <taxon>malvids</taxon>
        <taxon>Sapindales</taxon>
        <taxon>Anacardiaceae</taxon>
        <taxon>Pistacia</taxon>
    </lineage>
</organism>
<proteinExistence type="predicted"/>
<dbReference type="Proteomes" id="UP001163603">
    <property type="component" value="Chromosome 5"/>
</dbReference>
<name>A0ACC0YP15_9ROSI</name>
<protein>
    <submittedName>
        <fullName evidence="1">Uncharacterized protein</fullName>
    </submittedName>
</protein>
<keyword evidence="2" id="KW-1185">Reference proteome</keyword>
<dbReference type="EMBL" id="CM047740">
    <property type="protein sequence ID" value="KAJ0040146.1"/>
    <property type="molecule type" value="Genomic_DNA"/>
</dbReference>
<gene>
    <name evidence="1" type="ORF">Pint_27699</name>
</gene>
<evidence type="ECO:0000313" key="2">
    <source>
        <dbReference type="Proteomes" id="UP001163603"/>
    </source>
</evidence>
<reference evidence="2" key="1">
    <citation type="journal article" date="2023" name="G3 (Bethesda)">
        <title>Genome assembly and association tests identify interacting loci associated with vigor, precocity, and sex in interspecific pistachio rootstocks.</title>
        <authorList>
            <person name="Palmer W."/>
            <person name="Jacygrad E."/>
            <person name="Sagayaradj S."/>
            <person name="Cavanaugh K."/>
            <person name="Han R."/>
            <person name="Bertier L."/>
            <person name="Beede B."/>
            <person name="Kafkas S."/>
            <person name="Golino D."/>
            <person name="Preece J."/>
            <person name="Michelmore R."/>
        </authorList>
    </citation>
    <scope>NUCLEOTIDE SEQUENCE [LARGE SCALE GENOMIC DNA]</scope>
</reference>